<keyword evidence="3" id="KW-1185">Reference proteome</keyword>
<evidence type="ECO:0000256" key="1">
    <source>
        <dbReference type="SAM" id="MobiDB-lite"/>
    </source>
</evidence>
<evidence type="ECO:0000313" key="2">
    <source>
        <dbReference type="EMBL" id="KAD3336766.1"/>
    </source>
</evidence>
<accession>A0A5N6M8L3</accession>
<sequence>MGIGRVTNLMSKGREAIDIEAVRSLVACYLLLVQVQSLLLSGHDRGISKRWWDVGWAGSLLDPTMPPRRNTNGEGSTSGNDDEINKIARIIAVHMKEVIPGMVTDITQNLRGSTSDSANNSHTNATGTATFTQPHPHLRH</sequence>
<name>A0A5N6M8L3_9ASTR</name>
<evidence type="ECO:0000313" key="3">
    <source>
        <dbReference type="Proteomes" id="UP000326396"/>
    </source>
</evidence>
<comment type="caution">
    <text evidence="2">The sequence shown here is derived from an EMBL/GenBank/DDBJ whole genome shotgun (WGS) entry which is preliminary data.</text>
</comment>
<dbReference type="Proteomes" id="UP000326396">
    <property type="component" value="Linkage Group LG6"/>
</dbReference>
<reference evidence="2 3" key="1">
    <citation type="submission" date="2019-05" db="EMBL/GenBank/DDBJ databases">
        <title>Mikania micrantha, genome provides insights into the molecular mechanism of rapid growth.</title>
        <authorList>
            <person name="Liu B."/>
        </authorList>
    </citation>
    <scope>NUCLEOTIDE SEQUENCE [LARGE SCALE GENOMIC DNA]</scope>
    <source>
        <strain evidence="2">NLD-2019</strain>
        <tissue evidence="2">Leaf</tissue>
    </source>
</reference>
<gene>
    <name evidence="2" type="ORF">E3N88_32285</name>
</gene>
<dbReference type="AlphaFoldDB" id="A0A5N6M8L3"/>
<proteinExistence type="predicted"/>
<dbReference type="EMBL" id="SZYD01000016">
    <property type="protein sequence ID" value="KAD3336766.1"/>
    <property type="molecule type" value="Genomic_DNA"/>
</dbReference>
<feature type="region of interest" description="Disordered" evidence="1">
    <location>
        <begin position="110"/>
        <end position="140"/>
    </location>
</feature>
<protein>
    <submittedName>
        <fullName evidence="2">Uncharacterized protein</fullName>
    </submittedName>
</protein>
<organism evidence="2 3">
    <name type="scientific">Mikania micrantha</name>
    <name type="common">bitter vine</name>
    <dbReference type="NCBI Taxonomy" id="192012"/>
    <lineage>
        <taxon>Eukaryota</taxon>
        <taxon>Viridiplantae</taxon>
        <taxon>Streptophyta</taxon>
        <taxon>Embryophyta</taxon>
        <taxon>Tracheophyta</taxon>
        <taxon>Spermatophyta</taxon>
        <taxon>Magnoliopsida</taxon>
        <taxon>eudicotyledons</taxon>
        <taxon>Gunneridae</taxon>
        <taxon>Pentapetalae</taxon>
        <taxon>asterids</taxon>
        <taxon>campanulids</taxon>
        <taxon>Asterales</taxon>
        <taxon>Asteraceae</taxon>
        <taxon>Asteroideae</taxon>
        <taxon>Heliantheae alliance</taxon>
        <taxon>Eupatorieae</taxon>
        <taxon>Mikania</taxon>
    </lineage>
</organism>
<feature type="compositionally biased region" description="Polar residues" evidence="1">
    <location>
        <begin position="110"/>
        <end position="133"/>
    </location>
</feature>